<dbReference type="GO" id="GO:0070403">
    <property type="term" value="F:NAD+ binding"/>
    <property type="evidence" value="ECO:0007669"/>
    <property type="project" value="InterPro"/>
</dbReference>
<dbReference type="EMBL" id="PVEM01000006">
    <property type="protein sequence ID" value="PTD08079.1"/>
    <property type="molecule type" value="Genomic_DNA"/>
</dbReference>
<dbReference type="InterPro" id="IPR006108">
    <property type="entry name" value="3HC_DH_C"/>
</dbReference>
<gene>
    <name evidence="5" type="ORF">FCULG_00006540</name>
</gene>
<dbReference type="Pfam" id="PF00725">
    <property type="entry name" value="3HCDH"/>
    <property type="match status" value="1"/>
</dbReference>
<dbReference type="SMART" id="SM00829">
    <property type="entry name" value="PKS_ER"/>
    <property type="match status" value="1"/>
</dbReference>
<dbReference type="GO" id="GO:0016616">
    <property type="term" value="F:oxidoreductase activity, acting on the CH-OH group of donors, NAD or NADP as acceptor"/>
    <property type="evidence" value="ECO:0007669"/>
    <property type="project" value="InterPro"/>
</dbReference>
<evidence type="ECO:0000313" key="5">
    <source>
        <dbReference type="EMBL" id="PTD08079.1"/>
    </source>
</evidence>
<dbReference type="Proteomes" id="UP000241587">
    <property type="component" value="Unassembled WGS sequence"/>
</dbReference>
<dbReference type="GO" id="GO:0006631">
    <property type="term" value="P:fatty acid metabolic process"/>
    <property type="evidence" value="ECO:0007669"/>
    <property type="project" value="InterPro"/>
</dbReference>
<dbReference type="PANTHER" id="PTHR45348">
    <property type="entry name" value="HYPOTHETICAL OXIDOREDUCTASE (EUROFUNG)"/>
    <property type="match status" value="1"/>
</dbReference>
<dbReference type="Pfam" id="PF08240">
    <property type="entry name" value="ADH_N"/>
    <property type="match status" value="1"/>
</dbReference>
<dbReference type="InterPro" id="IPR047122">
    <property type="entry name" value="Trans-enoyl_RdTase-like"/>
</dbReference>
<keyword evidence="3" id="KW-0560">Oxidoreductase</keyword>
<dbReference type="InterPro" id="IPR008927">
    <property type="entry name" value="6-PGluconate_DH-like_C_sf"/>
</dbReference>
<dbReference type="SUPFAM" id="SSF50129">
    <property type="entry name" value="GroES-like"/>
    <property type="match status" value="1"/>
</dbReference>
<dbReference type="InterPro" id="IPR011032">
    <property type="entry name" value="GroES-like_sf"/>
</dbReference>
<feature type="domain" description="Enoyl reductase (ER)" evidence="4">
    <location>
        <begin position="13"/>
        <end position="327"/>
    </location>
</feature>
<evidence type="ECO:0000256" key="3">
    <source>
        <dbReference type="ARBA" id="ARBA00023002"/>
    </source>
</evidence>
<dbReference type="SUPFAM" id="SSF48179">
    <property type="entry name" value="6-phosphogluconate dehydrogenase C-terminal domain-like"/>
    <property type="match status" value="1"/>
</dbReference>
<dbReference type="Gene3D" id="3.40.50.720">
    <property type="entry name" value="NAD(P)-binding Rossmann-like Domain"/>
    <property type="match status" value="2"/>
</dbReference>
<dbReference type="AlphaFoldDB" id="A0A2T4GX47"/>
<dbReference type="Pfam" id="PF02737">
    <property type="entry name" value="3HCDH_N"/>
    <property type="match status" value="1"/>
</dbReference>
<comment type="similarity">
    <text evidence="2">Belongs to the 3-hydroxyacyl-CoA dehydrogenase family.</text>
</comment>
<dbReference type="InterPro" id="IPR036291">
    <property type="entry name" value="NAD(P)-bd_dom_sf"/>
</dbReference>
<organism evidence="5 6">
    <name type="scientific">Fusarium culmorum</name>
    <dbReference type="NCBI Taxonomy" id="5516"/>
    <lineage>
        <taxon>Eukaryota</taxon>
        <taxon>Fungi</taxon>
        <taxon>Dikarya</taxon>
        <taxon>Ascomycota</taxon>
        <taxon>Pezizomycotina</taxon>
        <taxon>Sordariomycetes</taxon>
        <taxon>Hypocreomycetidae</taxon>
        <taxon>Hypocreales</taxon>
        <taxon>Nectriaceae</taxon>
        <taxon>Fusarium</taxon>
    </lineage>
</organism>
<name>A0A2T4GX47_FUSCU</name>
<evidence type="ECO:0000256" key="1">
    <source>
        <dbReference type="ARBA" id="ARBA00008072"/>
    </source>
</evidence>
<comment type="similarity">
    <text evidence="1">Belongs to the zinc-containing alcohol dehydrogenase family.</text>
</comment>
<dbReference type="Gene3D" id="3.90.180.10">
    <property type="entry name" value="Medium-chain alcohol dehydrogenases, catalytic domain"/>
    <property type="match status" value="1"/>
</dbReference>
<reference evidence="5 6" key="1">
    <citation type="submission" date="2018-02" db="EMBL/GenBank/DDBJ databases">
        <title>Fusarium culmorum secondary metabolites in fungal-bacterial-plant interactions.</title>
        <authorList>
            <person name="Schmidt R."/>
        </authorList>
    </citation>
    <scope>NUCLEOTIDE SEQUENCE [LARGE SCALE GENOMIC DNA]</scope>
    <source>
        <strain evidence="5 6">PV</strain>
    </source>
</reference>
<protein>
    <submittedName>
        <fullName evidence="5">Zinc-binding alcohol dehydrogenase domain-containing protein cipB</fullName>
    </submittedName>
</protein>
<proteinExistence type="inferred from homology"/>
<dbReference type="OrthoDB" id="2021159at2759"/>
<accession>A0A2T4GX47</accession>
<dbReference type="InterPro" id="IPR006180">
    <property type="entry name" value="3-OHacyl-CoA_DH_CS"/>
</dbReference>
<evidence type="ECO:0000313" key="6">
    <source>
        <dbReference type="Proteomes" id="UP000241587"/>
    </source>
</evidence>
<dbReference type="InterPro" id="IPR006176">
    <property type="entry name" value="3-OHacyl-CoA_DH_NAD-bd"/>
</dbReference>
<dbReference type="PROSITE" id="PS00067">
    <property type="entry name" value="3HCDH"/>
    <property type="match status" value="1"/>
</dbReference>
<dbReference type="SUPFAM" id="SSF51735">
    <property type="entry name" value="NAD(P)-binding Rossmann-fold domains"/>
    <property type="match status" value="2"/>
</dbReference>
<dbReference type="InterPro" id="IPR013154">
    <property type="entry name" value="ADH-like_N"/>
</dbReference>
<evidence type="ECO:0000259" key="4">
    <source>
        <dbReference type="SMART" id="SM00829"/>
    </source>
</evidence>
<evidence type="ECO:0000256" key="2">
    <source>
        <dbReference type="ARBA" id="ARBA00009463"/>
    </source>
</evidence>
<dbReference type="InterPro" id="IPR013328">
    <property type="entry name" value="6PGD_dom2"/>
</dbReference>
<keyword evidence="6" id="KW-1185">Reference proteome</keyword>
<dbReference type="InterPro" id="IPR020843">
    <property type="entry name" value="ER"/>
</dbReference>
<dbReference type="PANTHER" id="PTHR45348:SF2">
    <property type="entry name" value="ZINC-TYPE ALCOHOL DEHYDROGENASE-LIKE PROTEIN C2E1P3.01"/>
    <property type="match status" value="1"/>
</dbReference>
<dbReference type="GO" id="GO:0016651">
    <property type="term" value="F:oxidoreductase activity, acting on NAD(P)H"/>
    <property type="evidence" value="ECO:0007669"/>
    <property type="project" value="InterPro"/>
</dbReference>
<dbReference type="CDD" id="cd08249">
    <property type="entry name" value="enoyl_reductase_like"/>
    <property type="match status" value="1"/>
</dbReference>
<dbReference type="InterPro" id="IPR013149">
    <property type="entry name" value="ADH-like_C"/>
</dbReference>
<sequence>MPSNNAAWLVAAKTSPFEVKEAPLPEVTPGHILVKNSAVAINPVDIANQHVGIFIAESQYPVILGEDVAGTVESVGSDVTNFQTGDRVLGYATSLASKDNANSAFQEYTLIRADCASKIPEDLSFEQAAVLPLSVATAGWALFGDATLKMKFPSLNPEPTGETVLIWGGAASVGGTAIQLAKAAGYEVITTASTKNHEYVKSLGADHVFDYKSPHVTKDICSLLMSKKLAGALEASGSEEAMNSASQSIAHGDGLRKVICVRGPQSQLPEVKMQPIMSTSIIGTPVSKAVFGDYIPEALEQGKFKAVPEAEVVGEGLEAVQLGINTLANGVSAKKIVNLAMAKEQENIALIGLGTIGISFAALHLRYSNANIRLYDVRNDLQQHIENLLPVYLDSTKKEGNSDDLSVQQLISDGRIVICSSLEEACSNATIVQEQGPDNVDFKKSTWAQVIEYAPSGAHLWSSTSGIQASRQVEDLQDKSRVLVVHPFNPPHIMPLIEVVPSPHTVPERIQFAIDYFKNLGSGHRPVRINKETQGFVGNRLAFALFREACHLVADDVVSVQDLDTIVEASIAPRWAVAGPFNTYNSAGGTGGIAAFLHNLADTMEACWDDGAKVSLKGTSATRSGEDKDESEDWTDMISKETKKVYGRPTAESLAKRDGNLQKIIAAQPNEA</sequence>
<comment type="caution">
    <text evidence="5">The sequence shown here is derived from an EMBL/GenBank/DDBJ whole genome shotgun (WGS) entry which is preliminary data.</text>
</comment>
<dbReference type="Gene3D" id="1.10.1040.10">
    <property type="entry name" value="N-(1-d-carboxylethyl)-l-norvaline Dehydrogenase, domain 2"/>
    <property type="match status" value="1"/>
</dbReference>
<dbReference type="Pfam" id="PF00107">
    <property type="entry name" value="ADH_zinc_N"/>
    <property type="match status" value="1"/>
</dbReference>